<feature type="region of interest" description="Disordered" evidence="11">
    <location>
        <begin position="583"/>
        <end position="627"/>
    </location>
</feature>
<dbReference type="PANTHER" id="PTHR13620:SF109">
    <property type="entry name" value="3'-5' EXONUCLEASE"/>
    <property type="match status" value="1"/>
</dbReference>
<protein>
    <recommendedName>
        <fullName evidence="8">3'-5' exonuclease</fullName>
    </recommendedName>
    <alternativeName>
        <fullName evidence="9">Werner Syndrome-like exonuclease</fullName>
    </alternativeName>
</protein>
<feature type="compositionally biased region" description="Basic and acidic residues" evidence="11">
    <location>
        <begin position="2031"/>
        <end position="2040"/>
    </location>
</feature>
<evidence type="ECO:0000313" key="13">
    <source>
        <dbReference type="EMBL" id="TPX55732.1"/>
    </source>
</evidence>
<feature type="region of interest" description="Disordered" evidence="11">
    <location>
        <begin position="1778"/>
        <end position="1803"/>
    </location>
</feature>
<comment type="caution">
    <text evidence="13">The sequence shown here is derived from an EMBL/GenBank/DDBJ whole genome shotgun (WGS) entry which is preliminary data.</text>
</comment>
<evidence type="ECO:0000256" key="3">
    <source>
        <dbReference type="ARBA" id="ARBA00022723"/>
    </source>
</evidence>
<evidence type="ECO:0000256" key="6">
    <source>
        <dbReference type="ARBA" id="ARBA00022842"/>
    </source>
</evidence>
<dbReference type="SUPFAM" id="SSF53098">
    <property type="entry name" value="Ribonuclease H-like"/>
    <property type="match status" value="1"/>
</dbReference>
<dbReference type="GO" id="GO:0046872">
    <property type="term" value="F:metal ion binding"/>
    <property type="evidence" value="ECO:0007669"/>
    <property type="project" value="UniProtKB-KW"/>
</dbReference>
<dbReference type="GO" id="GO:0003676">
    <property type="term" value="F:nucleic acid binding"/>
    <property type="evidence" value="ECO:0007669"/>
    <property type="project" value="InterPro"/>
</dbReference>
<feature type="compositionally biased region" description="Polar residues" evidence="11">
    <location>
        <begin position="821"/>
        <end position="840"/>
    </location>
</feature>
<keyword evidence="2" id="KW-0540">Nuclease</keyword>
<dbReference type="Gene3D" id="3.30.420.10">
    <property type="entry name" value="Ribonuclease H-like superfamily/Ribonuclease H"/>
    <property type="match status" value="1"/>
</dbReference>
<keyword evidence="14" id="KW-1185">Reference proteome</keyword>
<dbReference type="GO" id="GO:0005634">
    <property type="term" value="C:nucleus"/>
    <property type="evidence" value="ECO:0007669"/>
    <property type="project" value="UniProtKB-SubCell"/>
</dbReference>
<keyword evidence="7" id="KW-0539">Nucleus</keyword>
<dbReference type="GO" id="GO:0008408">
    <property type="term" value="F:3'-5' exonuclease activity"/>
    <property type="evidence" value="ECO:0007669"/>
    <property type="project" value="InterPro"/>
</dbReference>
<name>A0A507DWN0_9FUNG</name>
<reference evidence="13 14" key="1">
    <citation type="journal article" date="2019" name="Sci. Rep.">
        <title>Comparative genomics of chytrid fungi reveal insights into the obligate biotrophic and pathogenic lifestyle of Synchytrium endobioticum.</title>
        <authorList>
            <person name="van de Vossenberg B.T.L.H."/>
            <person name="Warris S."/>
            <person name="Nguyen H.D.T."/>
            <person name="van Gent-Pelzer M.P.E."/>
            <person name="Joly D.L."/>
            <person name="van de Geest H.C."/>
            <person name="Bonants P.J.M."/>
            <person name="Smith D.S."/>
            <person name="Levesque C.A."/>
            <person name="van der Lee T.A.J."/>
        </authorList>
    </citation>
    <scope>NUCLEOTIDE SEQUENCE [LARGE SCALE GENOMIC DNA]</scope>
    <source>
        <strain evidence="13 14">CBS 809.83</strain>
    </source>
</reference>
<dbReference type="Proteomes" id="UP000318582">
    <property type="component" value="Unassembled WGS sequence"/>
</dbReference>
<dbReference type="Pfam" id="PF01612">
    <property type="entry name" value="DNA_pol_A_exo1"/>
    <property type="match status" value="1"/>
</dbReference>
<feature type="coiled-coil region" evidence="10">
    <location>
        <begin position="1583"/>
        <end position="1631"/>
    </location>
</feature>
<keyword evidence="10" id="KW-0175">Coiled coil</keyword>
<feature type="region of interest" description="Disordered" evidence="11">
    <location>
        <begin position="1990"/>
        <end position="2062"/>
    </location>
</feature>
<evidence type="ECO:0000259" key="12">
    <source>
        <dbReference type="Pfam" id="PF01612"/>
    </source>
</evidence>
<feature type="compositionally biased region" description="Polar residues" evidence="11">
    <location>
        <begin position="2018"/>
        <end position="2030"/>
    </location>
</feature>
<dbReference type="InterPro" id="IPR036397">
    <property type="entry name" value="RNaseH_sf"/>
</dbReference>
<comment type="subcellular location">
    <subcellularLocation>
        <location evidence="1">Nucleus</location>
    </subcellularLocation>
</comment>
<keyword evidence="5" id="KW-0269">Exonuclease</keyword>
<evidence type="ECO:0000256" key="2">
    <source>
        <dbReference type="ARBA" id="ARBA00022722"/>
    </source>
</evidence>
<organism evidence="13 14">
    <name type="scientific">Powellomyces hirtus</name>
    <dbReference type="NCBI Taxonomy" id="109895"/>
    <lineage>
        <taxon>Eukaryota</taxon>
        <taxon>Fungi</taxon>
        <taxon>Fungi incertae sedis</taxon>
        <taxon>Chytridiomycota</taxon>
        <taxon>Chytridiomycota incertae sedis</taxon>
        <taxon>Chytridiomycetes</taxon>
        <taxon>Spizellomycetales</taxon>
        <taxon>Powellomycetaceae</taxon>
        <taxon>Powellomyces</taxon>
    </lineage>
</organism>
<keyword evidence="4" id="KW-0378">Hydrolase</keyword>
<dbReference type="InterPro" id="IPR002562">
    <property type="entry name" value="3'-5'_exonuclease_dom"/>
</dbReference>
<feature type="region of interest" description="Disordered" evidence="11">
    <location>
        <begin position="493"/>
        <end position="514"/>
    </location>
</feature>
<feature type="region of interest" description="Disordered" evidence="11">
    <location>
        <begin position="1129"/>
        <end position="1155"/>
    </location>
</feature>
<dbReference type="InterPro" id="IPR012337">
    <property type="entry name" value="RNaseH-like_sf"/>
</dbReference>
<evidence type="ECO:0000256" key="10">
    <source>
        <dbReference type="SAM" id="Coils"/>
    </source>
</evidence>
<keyword evidence="6" id="KW-0460">Magnesium</keyword>
<proteinExistence type="predicted"/>
<evidence type="ECO:0000256" key="5">
    <source>
        <dbReference type="ARBA" id="ARBA00022839"/>
    </source>
</evidence>
<accession>A0A507DWN0</accession>
<dbReference type="STRING" id="109895.A0A507DWN0"/>
<evidence type="ECO:0000256" key="1">
    <source>
        <dbReference type="ARBA" id="ARBA00004123"/>
    </source>
</evidence>
<dbReference type="InterPro" id="IPR051132">
    <property type="entry name" value="3-5_Exonuclease_domain"/>
</dbReference>
<feature type="region of interest" description="Disordered" evidence="11">
    <location>
        <begin position="814"/>
        <end position="840"/>
    </location>
</feature>
<feature type="compositionally biased region" description="Polar residues" evidence="11">
    <location>
        <begin position="493"/>
        <end position="502"/>
    </location>
</feature>
<keyword evidence="3" id="KW-0479">Metal-binding</keyword>
<evidence type="ECO:0000256" key="7">
    <source>
        <dbReference type="ARBA" id="ARBA00023242"/>
    </source>
</evidence>
<gene>
    <name evidence="13" type="ORF">PhCBS80983_g05102</name>
</gene>
<dbReference type="GO" id="GO:0006139">
    <property type="term" value="P:nucleobase-containing compound metabolic process"/>
    <property type="evidence" value="ECO:0007669"/>
    <property type="project" value="InterPro"/>
</dbReference>
<feature type="region of interest" description="Disordered" evidence="11">
    <location>
        <begin position="1488"/>
        <end position="1521"/>
    </location>
</feature>
<evidence type="ECO:0000256" key="9">
    <source>
        <dbReference type="ARBA" id="ARBA00042761"/>
    </source>
</evidence>
<feature type="domain" description="3'-5' exonuclease" evidence="12">
    <location>
        <begin position="221"/>
        <end position="384"/>
    </location>
</feature>
<evidence type="ECO:0000256" key="8">
    <source>
        <dbReference type="ARBA" id="ARBA00040531"/>
    </source>
</evidence>
<evidence type="ECO:0000256" key="4">
    <source>
        <dbReference type="ARBA" id="ARBA00022801"/>
    </source>
</evidence>
<sequence length="2062" mass="222448">MHLKRRLEQVEKRFAELEAKYEDLGGKRIGRSTAEETSFKRRIVRAAIIVRWRTRSLRREIRALLTSALMKGRSFTARSLLNLSKRISPAEVAEGKQVPPEGESAMNVDSSNIVDMDLRHSDVTQDFQYPTKVDDIADCNPRFPNSSLPLTNTEWTEFAPVVLPADKLVPRLVKALTREGIKPYTIKPYYIYVMDDPLEATAFMKAIVDGSGRSPYNKIRVVGVDCETAFRNDAFKNKGPPSMVQIAFADNLVGIFQIYRMCHVDGKIDPFRLPAALRNFLESSTYIKTGVGITSDLYSLHKHYNIKFSNIGMTVDTSILADAVASGVRGLAALTAAYCGETLNKHRPSGASYKWDTGPAEIGMNAVLYAANDARASLKVYKHIIKRPSGVNASMNTSDPKIVEVNDEKSSETQLTNVIGKRNLTSDADHVLNLVADHRIFANNARLPVKEVGKILKELHFWNTLPVAERDRVAKYVTTVLLARGLIFKPENKSLQSTSSNRKPLESVKLPSGGALSPQKSAYVDFADSSPKLVMETASGADQSVVDSVAVNSAKSTHVNPEGSPQGKIVTETVCGGAQSMVQLSSTTPKESPDDKLAEPSPKMGTDMRSGRNGGMKEPITSERTPQHEMGKLEEDLQSFAQTVLNAEGNKPYIMLFLAAYMKRDATVPALKALCKRSIDWRDHDTSIDISARRAVVEAFIMKLTEEGLVGPTSDPNVVTLTFPDSIFPKDIMHQVNMSTGSPFSQISVAKNPQVYQLVKTMVPLSPVVGEPTRTDKRLFCVLYLRRLQNLGFLQFQNQNVVIHDERGDRKWPTLSPELLASSSDNSHSPPKASVESTSKTVGIVTGTRSTSSDSEQGSEAPLVAVVEASNNAVATRTEDRRGTYDRIISKAGNIPLYDIYSKFFLAPVDITYMRIRLASSVNWLATRALSESESPYVADLIYERLMKDGLLTVAEQGNRHLVALKIPDARFPPYILNKVNAITKAHFGSISGLQFAVAARLGKGKRPYLSQIIAGVAKELLSDGHYDARSSGLERRLTAALYLQRLHKHGFLKIYGEYPSTEIALYDDAGNVCYDSWPVLPDESIDDENAIQEPSRFTKLKSADEIAQLRNDRGTFDKSVYFPDGHQVEKQASSDGPQLHARDADVRSAQPNIGDRKEVVKDEVTDSTIIQQLTPSLASPISSDSLDISLKDLVPNEDLQEVDTHDFPIEDANLGQISQDSSSQGSNEIYSEVWDLLTSRATQTESAPVNVATKAESRKAAIEKAEVLLETASAVGTPIVSGDPLIVSAPSTDGAESAPGNVATNAESRKAAREKAEVLPETASAVGTPIVSGDPLIVSAPSTDGAESAPVNAAAKAESRKAAREKAEARAKAAKAVAKIKKKLGVEQAAANKAMRSIKVKVTAEGGFLQSPMERMHDPVGEKDIVERAKRLEWSSPDMALSAKAHQFPEIIANAGFPLAPQDKSSSDKQVTETPAIQISAVAASNDALPANAAPENIPTATDHRQRPAPQDKLPLHAGQTPNVVPSVDAGPTSAPAGNILTVAYHGKAIKATAQAPFDGEQVGVESENKVAKKSVGREGVRDVAEEILQTVKAEVQALQRSVEVAEETLHTVKAEVQALQQVAAKAKQDGESAGDTGGMAWKMAEAALAGRMAKLKYLQGRMEALCNPKRSKGVLERASLREMKAYDEVLNGKALKKVKPTLTAQKVAKAAEPKFPFHNYESSSDAPVDPTVALVSMLTNSRVNSCNASNTKSLEGEGNADPDRLVATLYESFDEASGSPNAVVEGTSDGAPPSIPTEDTNLLPASVADGNSNGASLPVPAEDTIPLDPGQLTDLFFSLHEDVNLAAAGASDKTPDKCATPGTVEEDTDRIAAEANDSTDQHATPGVVENTDCADDHLTASLLEQVDLVIGEESESTNLYATPGPIVEDTDRTGADLLTATLYEQVNLSVEAANDSANQYATTEPLEIDDRTSADLLTASLYEEVNRAAASDATDQHATPRPVDNTDGAGADLLTTALSEQVNVITRPTESESAHQDSTEDPSPLAEQVAKPEPSHSAGE</sequence>
<evidence type="ECO:0000256" key="11">
    <source>
        <dbReference type="SAM" id="MobiDB-lite"/>
    </source>
</evidence>
<dbReference type="EMBL" id="QEAQ01000098">
    <property type="protein sequence ID" value="TPX55732.1"/>
    <property type="molecule type" value="Genomic_DNA"/>
</dbReference>
<evidence type="ECO:0000313" key="14">
    <source>
        <dbReference type="Proteomes" id="UP000318582"/>
    </source>
</evidence>
<dbReference type="PANTHER" id="PTHR13620">
    <property type="entry name" value="3-5 EXONUCLEASE"/>
    <property type="match status" value="1"/>
</dbReference>